<dbReference type="AlphaFoldDB" id="A0A9Q3DEG5"/>
<gene>
    <name evidence="1" type="ORF">O181_041464</name>
</gene>
<organism evidence="1 2">
    <name type="scientific">Austropuccinia psidii MF-1</name>
    <dbReference type="NCBI Taxonomy" id="1389203"/>
    <lineage>
        <taxon>Eukaryota</taxon>
        <taxon>Fungi</taxon>
        <taxon>Dikarya</taxon>
        <taxon>Basidiomycota</taxon>
        <taxon>Pucciniomycotina</taxon>
        <taxon>Pucciniomycetes</taxon>
        <taxon>Pucciniales</taxon>
        <taxon>Sphaerophragmiaceae</taxon>
        <taxon>Austropuccinia</taxon>
    </lineage>
</organism>
<proteinExistence type="predicted"/>
<comment type="caution">
    <text evidence="1">The sequence shown here is derived from an EMBL/GenBank/DDBJ whole genome shotgun (WGS) entry which is preliminary data.</text>
</comment>
<accession>A0A9Q3DEG5</accession>
<keyword evidence="2" id="KW-1185">Reference proteome</keyword>
<dbReference type="EMBL" id="AVOT02016481">
    <property type="protein sequence ID" value="MBW0501749.1"/>
    <property type="molecule type" value="Genomic_DNA"/>
</dbReference>
<evidence type="ECO:0000313" key="1">
    <source>
        <dbReference type="EMBL" id="MBW0501749.1"/>
    </source>
</evidence>
<sequence length="117" mass="13178">MPQYEVSGIKTNNQGPWEPLGPCGLIPMRTKGAICHSLWPTNPCVSKSDINLLVAPKPPWNPQSNVVGPDSHQRTPNHKFGQIDFPNVLDSIIDGYQKVPHMMLYIIMHHFHQKFNG</sequence>
<evidence type="ECO:0000313" key="2">
    <source>
        <dbReference type="Proteomes" id="UP000765509"/>
    </source>
</evidence>
<protein>
    <submittedName>
        <fullName evidence="1">Uncharacterized protein</fullName>
    </submittedName>
</protein>
<name>A0A9Q3DEG5_9BASI</name>
<dbReference type="Proteomes" id="UP000765509">
    <property type="component" value="Unassembled WGS sequence"/>
</dbReference>
<reference evidence="1" key="1">
    <citation type="submission" date="2021-03" db="EMBL/GenBank/DDBJ databases">
        <title>Draft genome sequence of rust myrtle Austropuccinia psidii MF-1, a brazilian biotype.</title>
        <authorList>
            <person name="Quecine M.C."/>
            <person name="Pachon D.M.R."/>
            <person name="Bonatelli M.L."/>
            <person name="Correr F.H."/>
            <person name="Franceschini L.M."/>
            <person name="Leite T.F."/>
            <person name="Margarido G.R.A."/>
            <person name="Almeida C.A."/>
            <person name="Ferrarezi J.A."/>
            <person name="Labate C.A."/>
        </authorList>
    </citation>
    <scope>NUCLEOTIDE SEQUENCE</scope>
    <source>
        <strain evidence="1">MF-1</strain>
    </source>
</reference>